<evidence type="ECO:0000256" key="1">
    <source>
        <dbReference type="SAM" id="MobiDB-lite"/>
    </source>
</evidence>
<reference evidence="3" key="1">
    <citation type="submission" date="2023-07" db="EMBL/GenBank/DDBJ databases">
        <title>30 novel species of actinomycetes from the DSMZ collection.</title>
        <authorList>
            <person name="Nouioui I."/>
        </authorList>
    </citation>
    <scope>NUCLEOTIDE SEQUENCE [LARGE SCALE GENOMIC DNA]</scope>
    <source>
        <strain evidence="3">DSM 44399</strain>
    </source>
</reference>
<dbReference type="EMBL" id="JAVREH010000002">
    <property type="protein sequence ID" value="MDT0260271.1"/>
    <property type="molecule type" value="Genomic_DNA"/>
</dbReference>
<proteinExistence type="predicted"/>
<protein>
    <submittedName>
        <fullName evidence="2">CopG family transcriptional regulator</fullName>
    </submittedName>
</protein>
<gene>
    <name evidence="2" type="ORF">RM423_02570</name>
</gene>
<dbReference type="SUPFAM" id="SSF47598">
    <property type="entry name" value="Ribbon-helix-helix"/>
    <property type="match status" value="1"/>
</dbReference>
<evidence type="ECO:0000313" key="2">
    <source>
        <dbReference type="EMBL" id="MDT0260271.1"/>
    </source>
</evidence>
<comment type="caution">
    <text evidence="2">The sequence shown here is derived from an EMBL/GenBank/DDBJ whole genome shotgun (WGS) entry which is preliminary data.</text>
</comment>
<feature type="region of interest" description="Disordered" evidence="1">
    <location>
        <begin position="42"/>
        <end position="72"/>
    </location>
</feature>
<accession>A0ABU2J6A5</accession>
<organism evidence="2 3">
    <name type="scientific">Jatrophihabitans lederbergiae</name>
    <dbReference type="NCBI Taxonomy" id="3075547"/>
    <lineage>
        <taxon>Bacteria</taxon>
        <taxon>Bacillati</taxon>
        <taxon>Actinomycetota</taxon>
        <taxon>Actinomycetes</taxon>
        <taxon>Jatrophihabitantales</taxon>
        <taxon>Jatrophihabitantaceae</taxon>
        <taxon>Jatrophihabitans</taxon>
    </lineage>
</organism>
<dbReference type="RefSeq" id="WP_311421424.1">
    <property type="nucleotide sequence ID" value="NZ_JAVREH010000002.1"/>
</dbReference>
<name>A0ABU2J6A5_9ACTN</name>
<dbReference type="InterPro" id="IPR010985">
    <property type="entry name" value="Ribbon_hlx_hlx"/>
</dbReference>
<dbReference type="Proteomes" id="UP001183176">
    <property type="component" value="Unassembled WGS sequence"/>
</dbReference>
<evidence type="ECO:0000313" key="3">
    <source>
        <dbReference type="Proteomes" id="UP001183176"/>
    </source>
</evidence>
<sequence>MINEKDSDALAEWAEHEISVTAPSRAVLRGTDAAAHGREALERALGGRPSLDPNARPGQHSRTRQVRLPSEANAKLDAVAAAQHRKPSEVMRDALDEYFRNHPDQAAS</sequence>
<keyword evidence="3" id="KW-1185">Reference proteome</keyword>